<dbReference type="InterPro" id="IPR001789">
    <property type="entry name" value="Sig_transdc_resp-reg_receiver"/>
</dbReference>
<dbReference type="Gene3D" id="3.40.50.300">
    <property type="entry name" value="P-loop containing nucleotide triphosphate hydrolases"/>
    <property type="match status" value="1"/>
</dbReference>
<proteinExistence type="predicted"/>
<dbReference type="SMART" id="SM00448">
    <property type="entry name" value="REC"/>
    <property type="match status" value="1"/>
</dbReference>
<keyword evidence="3" id="KW-0067">ATP-binding</keyword>
<keyword evidence="5" id="KW-0805">Transcription regulation</keyword>
<evidence type="ECO:0000256" key="1">
    <source>
        <dbReference type="ARBA" id="ARBA00022553"/>
    </source>
</evidence>
<dbReference type="PROSITE" id="PS00688">
    <property type="entry name" value="SIGMA54_INTERACT_3"/>
    <property type="match status" value="1"/>
</dbReference>
<dbReference type="RefSeq" id="WP_174627621.1">
    <property type="nucleotide sequence ID" value="NZ_CADCXN010000124.1"/>
</dbReference>
<dbReference type="SUPFAM" id="SSF46689">
    <property type="entry name" value="Homeodomain-like"/>
    <property type="match status" value="1"/>
</dbReference>
<keyword evidence="2" id="KW-0547">Nucleotide-binding</keyword>
<keyword evidence="10" id="KW-0238">DNA-binding</keyword>
<evidence type="ECO:0000256" key="2">
    <source>
        <dbReference type="ARBA" id="ARBA00022741"/>
    </source>
</evidence>
<dbReference type="PROSITE" id="PS00675">
    <property type="entry name" value="SIGMA54_INTERACT_1"/>
    <property type="match status" value="1"/>
</dbReference>
<dbReference type="CDD" id="cd00009">
    <property type="entry name" value="AAA"/>
    <property type="match status" value="1"/>
</dbReference>
<keyword evidence="1 7" id="KW-0597">Phosphoprotein</keyword>
<dbReference type="PROSITE" id="PS50045">
    <property type="entry name" value="SIGMA54_INTERACT_4"/>
    <property type="match status" value="1"/>
</dbReference>
<dbReference type="Pfam" id="PF00072">
    <property type="entry name" value="Response_reg"/>
    <property type="match status" value="1"/>
</dbReference>
<sequence>MMTASRRIIVIDDDPGIVDYLIDMLRQVNYSAAGFTDTADALNAIENESFDLVISDVIMPGMRGLELMAAIHRKRPEQLVLLITAFGSIDLAMQSMRAGACDFLTKPFRIEELYTAVARALEDRQMRRTAVKIGFTDDKNSATGIFITQSPGMQRLVSMATRAAAVNSTVLLTGESGTGKSAVARWIHDNSPNHSGPFIAVNCAALPHSLVESELFGVRKGAFTDASKDRPGLFSQADSGTLFLDEIAELPLEIQPKLLQALETGKVRALGDTKETRVSIRLIAATHQPLEQRIHDRLFRFDLYHRLNVISLEVPPLRERKEDLDALTKTLIDTVCLRLGKQGPVNISVEVLRWIRAYHWPGNVRELANTLERAIVLADHDTLLLEDLAQASKLPVNDTSFFELAMMQGWSLEDINQAYIRHVLAMTGGNKIQAARILGLDRSTLYRKLG</sequence>
<evidence type="ECO:0000256" key="4">
    <source>
        <dbReference type="ARBA" id="ARBA00023012"/>
    </source>
</evidence>
<dbReference type="InterPro" id="IPR002078">
    <property type="entry name" value="Sigma_54_int"/>
</dbReference>
<dbReference type="AlphaFoldDB" id="A0A8S0XVY1"/>
<comment type="caution">
    <text evidence="10">The sequence shown here is derived from an EMBL/GenBank/DDBJ whole genome shotgun (WGS) entry which is preliminary data.</text>
</comment>
<protein>
    <submittedName>
        <fullName evidence="10">Response regulator with CheY-like receiver, AAA-type ATPase, and DNA-binding domains</fullName>
    </submittedName>
</protein>
<keyword evidence="6" id="KW-0804">Transcription</keyword>
<accession>A0A8S0XVY1</accession>
<reference evidence="10 11" key="1">
    <citation type="submission" date="2020-02" db="EMBL/GenBank/DDBJ databases">
        <authorList>
            <person name="Hogendoorn C."/>
        </authorList>
    </citation>
    <scope>NUCLEOTIDE SEQUENCE [LARGE SCALE GENOMIC DNA]</scope>
    <source>
        <strain evidence="10">METHB21</strain>
    </source>
</reference>
<dbReference type="SUPFAM" id="SSF52172">
    <property type="entry name" value="CheY-like"/>
    <property type="match status" value="1"/>
</dbReference>
<evidence type="ECO:0000259" key="8">
    <source>
        <dbReference type="PROSITE" id="PS50045"/>
    </source>
</evidence>
<evidence type="ECO:0000259" key="9">
    <source>
        <dbReference type="PROSITE" id="PS50110"/>
    </source>
</evidence>
<feature type="modified residue" description="4-aspartylphosphate" evidence="7">
    <location>
        <position position="56"/>
    </location>
</feature>
<dbReference type="GO" id="GO:0000160">
    <property type="term" value="P:phosphorelay signal transduction system"/>
    <property type="evidence" value="ECO:0007669"/>
    <property type="project" value="UniProtKB-KW"/>
</dbReference>
<dbReference type="PANTHER" id="PTHR32071">
    <property type="entry name" value="TRANSCRIPTIONAL REGULATORY PROTEIN"/>
    <property type="match status" value="1"/>
</dbReference>
<dbReference type="InterPro" id="IPR003593">
    <property type="entry name" value="AAA+_ATPase"/>
</dbReference>
<organism evidence="10 11">
    <name type="scientific">Candidatus Methylobacter favarea</name>
    <dbReference type="NCBI Taxonomy" id="2707345"/>
    <lineage>
        <taxon>Bacteria</taxon>
        <taxon>Pseudomonadati</taxon>
        <taxon>Pseudomonadota</taxon>
        <taxon>Gammaproteobacteria</taxon>
        <taxon>Methylococcales</taxon>
        <taxon>Methylococcaceae</taxon>
        <taxon>Methylobacter</taxon>
    </lineage>
</organism>
<feature type="domain" description="Sigma-54 factor interaction" evidence="8">
    <location>
        <begin position="146"/>
        <end position="376"/>
    </location>
</feature>
<dbReference type="Pfam" id="PF25601">
    <property type="entry name" value="AAA_lid_14"/>
    <property type="match status" value="1"/>
</dbReference>
<dbReference type="Gene3D" id="1.10.10.60">
    <property type="entry name" value="Homeodomain-like"/>
    <property type="match status" value="1"/>
</dbReference>
<dbReference type="Gene3D" id="3.40.50.2300">
    <property type="match status" value="1"/>
</dbReference>
<dbReference type="InterPro" id="IPR025662">
    <property type="entry name" value="Sigma_54_int_dom_ATP-bd_1"/>
</dbReference>
<dbReference type="GO" id="GO:0005524">
    <property type="term" value="F:ATP binding"/>
    <property type="evidence" value="ECO:0007669"/>
    <property type="project" value="UniProtKB-KW"/>
</dbReference>
<dbReference type="EMBL" id="CADCXN010000124">
    <property type="protein sequence ID" value="CAA9892918.1"/>
    <property type="molecule type" value="Genomic_DNA"/>
</dbReference>
<feature type="domain" description="Response regulatory" evidence="9">
    <location>
        <begin position="7"/>
        <end position="121"/>
    </location>
</feature>
<dbReference type="Proteomes" id="UP000494216">
    <property type="component" value="Unassembled WGS sequence"/>
</dbReference>
<dbReference type="PRINTS" id="PR01590">
    <property type="entry name" value="HTHFIS"/>
</dbReference>
<dbReference type="InterPro" id="IPR009057">
    <property type="entry name" value="Homeodomain-like_sf"/>
</dbReference>
<dbReference type="Pfam" id="PF02954">
    <property type="entry name" value="HTH_8"/>
    <property type="match status" value="1"/>
</dbReference>
<dbReference type="InterPro" id="IPR027417">
    <property type="entry name" value="P-loop_NTPase"/>
</dbReference>
<dbReference type="Gene3D" id="1.10.8.60">
    <property type="match status" value="1"/>
</dbReference>
<dbReference type="Pfam" id="PF00158">
    <property type="entry name" value="Sigma54_activat"/>
    <property type="match status" value="1"/>
</dbReference>
<name>A0A8S0XVY1_9GAMM</name>
<evidence type="ECO:0000256" key="3">
    <source>
        <dbReference type="ARBA" id="ARBA00022840"/>
    </source>
</evidence>
<dbReference type="InterPro" id="IPR025944">
    <property type="entry name" value="Sigma_54_int_dom_CS"/>
</dbReference>
<evidence type="ECO:0000256" key="6">
    <source>
        <dbReference type="ARBA" id="ARBA00023163"/>
    </source>
</evidence>
<dbReference type="SUPFAM" id="SSF52540">
    <property type="entry name" value="P-loop containing nucleoside triphosphate hydrolases"/>
    <property type="match status" value="1"/>
</dbReference>
<dbReference type="InterPro" id="IPR058031">
    <property type="entry name" value="AAA_lid_NorR"/>
</dbReference>
<evidence type="ECO:0000313" key="11">
    <source>
        <dbReference type="Proteomes" id="UP000494216"/>
    </source>
</evidence>
<dbReference type="GO" id="GO:0006355">
    <property type="term" value="P:regulation of DNA-templated transcription"/>
    <property type="evidence" value="ECO:0007669"/>
    <property type="project" value="InterPro"/>
</dbReference>
<keyword evidence="4" id="KW-0902">Two-component regulatory system</keyword>
<dbReference type="SMART" id="SM00382">
    <property type="entry name" value="AAA"/>
    <property type="match status" value="1"/>
</dbReference>
<dbReference type="InterPro" id="IPR011006">
    <property type="entry name" value="CheY-like_superfamily"/>
</dbReference>
<dbReference type="PROSITE" id="PS50110">
    <property type="entry name" value="RESPONSE_REGULATORY"/>
    <property type="match status" value="1"/>
</dbReference>
<keyword evidence="11" id="KW-1185">Reference proteome</keyword>
<evidence type="ECO:0000256" key="7">
    <source>
        <dbReference type="PROSITE-ProRule" id="PRU00169"/>
    </source>
</evidence>
<dbReference type="GO" id="GO:0043565">
    <property type="term" value="F:sequence-specific DNA binding"/>
    <property type="evidence" value="ECO:0007669"/>
    <property type="project" value="InterPro"/>
</dbReference>
<evidence type="ECO:0000256" key="5">
    <source>
        <dbReference type="ARBA" id="ARBA00023015"/>
    </source>
</evidence>
<dbReference type="FunFam" id="3.40.50.2300:FF:000018">
    <property type="entry name" value="DNA-binding transcriptional regulator NtrC"/>
    <property type="match status" value="1"/>
</dbReference>
<dbReference type="InterPro" id="IPR002197">
    <property type="entry name" value="HTH_Fis"/>
</dbReference>
<evidence type="ECO:0000313" key="10">
    <source>
        <dbReference type="EMBL" id="CAA9892918.1"/>
    </source>
</evidence>
<dbReference type="FunFam" id="3.40.50.300:FF:000006">
    <property type="entry name" value="DNA-binding transcriptional regulator NtrC"/>
    <property type="match status" value="1"/>
</dbReference>
<gene>
    <name evidence="10" type="ORF">METHB2_90025</name>
</gene>